<organism evidence="2 3">
    <name type="scientific">Mobilitalea sibirica</name>
    <dbReference type="NCBI Taxonomy" id="1462919"/>
    <lineage>
        <taxon>Bacteria</taxon>
        <taxon>Bacillati</taxon>
        <taxon>Bacillota</taxon>
        <taxon>Clostridia</taxon>
        <taxon>Lachnospirales</taxon>
        <taxon>Lachnospiraceae</taxon>
        <taxon>Mobilitalea</taxon>
    </lineage>
</organism>
<gene>
    <name evidence="2" type="ORF">I5677_09375</name>
</gene>
<dbReference type="EMBL" id="JAEAGR010000008">
    <property type="protein sequence ID" value="MBH1941100.1"/>
    <property type="molecule type" value="Genomic_DNA"/>
</dbReference>
<dbReference type="RefSeq" id="WP_197661320.1">
    <property type="nucleotide sequence ID" value="NZ_JAEAGR010000008.1"/>
</dbReference>
<comment type="caution">
    <text evidence="2">The sequence shown here is derived from an EMBL/GenBank/DDBJ whole genome shotgun (WGS) entry which is preliminary data.</text>
</comment>
<sequence>MNEELYVNTTIFSVTLFVLCVVVQNKFPDLFKENENEKTLINIEVDMSNPRQSTWLVIIVTLFLLLPFLNWTISLAYGVYVIYKGYANRNWR</sequence>
<dbReference type="Proteomes" id="UP000623269">
    <property type="component" value="Unassembled WGS sequence"/>
</dbReference>
<keyword evidence="1" id="KW-1133">Transmembrane helix</keyword>
<evidence type="ECO:0000313" key="2">
    <source>
        <dbReference type="EMBL" id="MBH1941100.1"/>
    </source>
</evidence>
<keyword evidence="1" id="KW-0472">Membrane</keyword>
<name>A0A8J7H315_9FIRM</name>
<reference evidence="2" key="1">
    <citation type="submission" date="2020-12" db="EMBL/GenBank/DDBJ databases">
        <title>M. sibirica DSM 26468T genome.</title>
        <authorList>
            <person name="Thieme N."/>
            <person name="Rettenmaier R."/>
            <person name="Zverlov V."/>
            <person name="Liebl W."/>
        </authorList>
    </citation>
    <scope>NUCLEOTIDE SEQUENCE</scope>
    <source>
        <strain evidence="2">DSM 26468</strain>
    </source>
</reference>
<dbReference type="AlphaFoldDB" id="A0A8J7H315"/>
<evidence type="ECO:0000256" key="1">
    <source>
        <dbReference type="SAM" id="Phobius"/>
    </source>
</evidence>
<proteinExistence type="predicted"/>
<keyword evidence="3" id="KW-1185">Reference proteome</keyword>
<keyword evidence="1" id="KW-0812">Transmembrane</keyword>
<protein>
    <submittedName>
        <fullName evidence="2">Uncharacterized protein</fullName>
    </submittedName>
</protein>
<evidence type="ECO:0000313" key="3">
    <source>
        <dbReference type="Proteomes" id="UP000623269"/>
    </source>
</evidence>
<accession>A0A8J7H315</accession>
<feature type="transmembrane region" description="Helical" evidence="1">
    <location>
        <begin position="55"/>
        <end position="83"/>
    </location>
</feature>
<feature type="transmembrane region" description="Helical" evidence="1">
    <location>
        <begin position="5"/>
        <end position="24"/>
    </location>
</feature>